<dbReference type="Pfam" id="PF17918">
    <property type="entry name" value="TetR_C_15"/>
    <property type="match status" value="1"/>
</dbReference>
<evidence type="ECO:0000256" key="2">
    <source>
        <dbReference type="PROSITE-ProRule" id="PRU00335"/>
    </source>
</evidence>
<evidence type="ECO:0000313" key="5">
    <source>
        <dbReference type="EMBL" id="RKM97418.1"/>
    </source>
</evidence>
<dbReference type="GO" id="GO:0003700">
    <property type="term" value="F:DNA-binding transcription factor activity"/>
    <property type="evidence" value="ECO:0007669"/>
    <property type="project" value="TreeGrafter"/>
</dbReference>
<dbReference type="OrthoDB" id="5242390at2"/>
<dbReference type="RefSeq" id="WP_050363776.1">
    <property type="nucleotide sequence ID" value="NZ_CP134822.1"/>
</dbReference>
<evidence type="ECO:0000313" key="6">
    <source>
        <dbReference type="Proteomes" id="UP000028058"/>
    </source>
</evidence>
<feature type="region of interest" description="Disordered" evidence="3">
    <location>
        <begin position="1"/>
        <end position="59"/>
    </location>
</feature>
<dbReference type="SUPFAM" id="SSF46689">
    <property type="entry name" value="Homeodomain-like"/>
    <property type="match status" value="1"/>
</dbReference>
<dbReference type="AlphaFoldDB" id="A0A3R7FZ18"/>
<keyword evidence="6" id="KW-1185">Reference proteome</keyword>
<dbReference type="PANTHER" id="PTHR30055:SF201">
    <property type="entry name" value="TRANSCRIPTIONAL REGULATORY PROTEIN"/>
    <property type="match status" value="1"/>
</dbReference>
<dbReference type="PANTHER" id="PTHR30055">
    <property type="entry name" value="HTH-TYPE TRANSCRIPTIONAL REGULATOR RUTR"/>
    <property type="match status" value="1"/>
</dbReference>
<dbReference type="InterPro" id="IPR050109">
    <property type="entry name" value="HTH-type_TetR-like_transc_reg"/>
</dbReference>
<dbReference type="InterPro" id="IPR009057">
    <property type="entry name" value="Homeodomain-like_sf"/>
</dbReference>
<organism evidence="5 6">
    <name type="scientific">Streptomyces xinghaiensis</name>
    <dbReference type="NCBI Taxonomy" id="1038928"/>
    <lineage>
        <taxon>Bacteria</taxon>
        <taxon>Bacillati</taxon>
        <taxon>Actinomycetota</taxon>
        <taxon>Actinomycetes</taxon>
        <taxon>Kitasatosporales</taxon>
        <taxon>Streptomycetaceae</taxon>
        <taxon>Streptomyces</taxon>
    </lineage>
</organism>
<reference evidence="5 6" key="1">
    <citation type="journal article" date="2014" name="Genome Announc.">
        <title>Draft Genome Sequence of Streptomyces fradiae ATCC 19609, a Strain Highly Sensitive to Antibiotics.</title>
        <authorList>
            <person name="Bekker O.B."/>
            <person name="Klimina K.M."/>
            <person name="Vatlin A.A."/>
            <person name="Zakharevich N.V."/>
            <person name="Kasianov A.S."/>
            <person name="Danilenko V.N."/>
        </authorList>
    </citation>
    <scope>NUCLEOTIDE SEQUENCE [LARGE SCALE GENOMIC DNA]</scope>
    <source>
        <strain evidence="5 6">ATCC 19609</strain>
    </source>
</reference>
<dbReference type="Proteomes" id="UP000028058">
    <property type="component" value="Unassembled WGS sequence"/>
</dbReference>
<evidence type="ECO:0000259" key="4">
    <source>
        <dbReference type="PROSITE" id="PS50977"/>
    </source>
</evidence>
<dbReference type="GO" id="GO:0000976">
    <property type="term" value="F:transcription cis-regulatory region binding"/>
    <property type="evidence" value="ECO:0007669"/>
    <property type="project" value="TreeGrafter"/>
</dbReference>
<dbReference type="EMBL" id="JNAD02000003">
    <property type="protein sequence ID" value="RKM97418.1"/>
    <property type="molecule type" value="Genomic_DNA"/>
</dbReference>
<name>A0A3R7FZ18_9ACTN</name>
<dbReference type="Pfam" id="PF00440">
    <property type="entry name" value="TetR_N"/>
    <property type="match status" value="1"/>
</dbReference>
<dbReference type="PROSITE" id="PS01081">
    <property type="entry name" value="HTH_TETR_1"/>
    <property type="match status" value="1"/>
</dbReference>
<feature type="compositionally biased region" description="Low complexity" evidence="3">
    <location>
        <begin position="18"/>
        <end position="28"/>
    </location>
</feature>
<dbReference type="PROSITE" id="PS50977">
    <property type="entry name" value="HTH_TETR_2"/>
    <property type="match status" value="1"/>
</dbReference>
<proteinExistence type="predicted"/>
<keyword evidence="1 2" id="KW-0238">DNA-binding</keyword>
<dbReference type="InterPro" id="IPR001647">
    <property type="entry name" value="HTH_TetR"/>
</dbReference>
<dbReference type="Gene3D" id="1.10.357.10">
    <property type="entry name" value="Tetracycline Repressor, domain 2"/>
    <property type="match status" value="1"/>
</dbReference>
<evidence type="ECO:0000256" key="3">
    <source>
        <dbReference type="SAM" id="MobiDB-lite"/>
    </source>
</evidence>
<feature type="domain" description="HTH tetR-type" evidence="4">
    <location>
        <begin position="58"/>
        <end position="118"/>
    </location>
</feature>
<feature type="DNA-binding region" description="H-T-H motif" evidence="2">
    <location>
        <begin position="81"/>
        <end position="100"/>
    </location>
</feature>
<sequence length="253" mass="26851">MSEKQPTAPGKRPGTAGGEPTAGEASSGKQRHGSGPSGPGTERPASARPRRRRQARGERRIEQLLEAAARVFGDHGYDGASTNAIAREAGVSPGTLYQFFPNKEAIAVELGGRLLDRMRETHGQVFTPENAMLPLAEALDRIVDPLTGFICHNPASLALMHAPGAPAALADEHAALDSVFRARTAELIALRAPGLAPEQCARVAMLAYTFFTSGMELAMSHEGVEREAYVAELKAALHRYLAPLVGTEAPATR</sequence>
<gene>
    <name evidence="5" type="ORF">SFRA_009445</name>
</gene>
<comment type="caution">
    <text evidence="5">The sequence shown here is derived from an EMBL/GenBank/DDBJ whole genome shotgun (WGS) entry which is preliminary data.</text>
</comment>
<evidence type="ECO:0000256" key="1">
    <source>
        <dbReference type="ARBA" id="ARBA00023125"/>
    </source>
</evidence>
<dbReference type="PRINTS" id="PR00455">
    <property type="entry name" value="HTHTETR"/>
</dbReference>
<protein>
    <submittedName>
        <fullName evidence="5">TetR/AcrR family transcriptional regulator</fullName>
    </submittedName>
</protein>
<accession>A0A3R7FZ18</accession>
<dbReference type="InterPro" id="IPR023772">
    <property type="entry name" value="DNA-bd_HTH_TetR-type_CS"/>
</dbReference>
<dbReference type="InterPro" id="IPR041669">
    <property type="entry name" value="TetR_C_15"/>
</dbReference>